<keyword evidence="2" id="KW-0805">Transcription regulation</keyword>
<evidence type="ECO:0000313" key="9">
    <source>
        <dbReference type="Proteomes" id="UP000091897"/>
    </source>
</evidence>
<dbReference type="RefSeq" id="WP_066350203.1">
    <property type="nucleotide sequence ID" value="NZ_CBCSFJ010000006.1"/>
</dbReference>
<feature type="region of interest" description="Disordered" evidence="6">
    <location>
        <begin position="299"/>
        <end position="318"/>
    </location>
</feature>
<keyword evidence="5" id="KW-0804">Transcription</keyword>
<evidence type="ECO:0000256" key="5">
    <source>
        <dbReference type="ARBA" id="ARBA00023163"/>
    </source>
</evidence>
<sequence>MDLRQLNYFVAVADAKSFTRAAVALNLVQSTLSHQIALLEADLGQRLLVRTGRGAIPTEAGAALLAHARDMLNSARKARDDLRDLHRNPAGRLAVGLPSQVALSMASPMVSRMRQRLPRAIVSISEGISLHLRELLIQGRLDVALLYDPPPSPQLAYRTLTRETFLLVGPASAPPLPERVSLAALADYPMVLPGRSNAMRSQVDSVLGPRGVQLNIVAEAGVVLTLLKLVSDGLGYTAAPASMLLHGGDRLRLQTAQIGPPAIRNRLVLATPKARPETRLLREFLAVVQALYPAEAAREPAAATMGPSARQRRERRSV</sequence>
<keyword evidence="3" id="KW-0238">DNA-binding</keyword>
<dbReference type="Gene3D" id="1.10.10.10">
    <property type="entry name" value="Winged helix-like DNA-binding domain superfamily/Winged helix DNA-binding domain"/>
    <property type="match status" value="1"/>
</dbReference>
<dbReference type="PANTHER" id="PTHR30293">
    <property type="entry name" value="TRANSCRIPTIONAL REGULATORY PROTEIN NAC-RELATED"/>
    <property type="match status" value="1"/>
</dbReference>
<dbReference type="PANTHER" id="PTHR30293:SF0">
    <property type="entry name" value="NITROGEN ASSIMILATION REGULATORY PROTEIN NAC"/>
    <property type="match status" value="1"/>
</dbReference>
<accession>A0ABN4R1Y6</accession>
<dbReference type="SUPFAM" id="SSF53850">
    <property type="entry name" value="Periplasmic binding protein-like II"/>
    <property type="match status" value="1"/>
</dbReference>
<evidence type="ECO:0000256" key="1">
    <source>
        <dbReference type="ARBA" id="ARBA00009437"/>
    </source>
</evidence>
<protein>
    <submittedName>
        <fullName evidence="8">LysR family transcriptional regulator</fullName>
    </submittedName>
</protein>
<evidence type="ECO:0000259" key="7">
    <source>
        <dbReference type="PROSITE" id="PS50931"/>
    </source>
</evidence>
<reference evidence="8 9" key="1">
    <citation type="submission" date="2016-06" db="EMBL/GenBank/DDBJ databases">
        <title>Complete genome sequences of Bordetella bronchialis and Bordetella flabilis.</title>
        <authorList>
            <person name="LiPuma J.J."/>
            <person name="Spilker T."/>
        </authorList>
    </citation>
    <scope>NUCLEOTIDE SEQUENCE [LARGE SCALE GENOMIC DNA]</scope>
    <source>
        <strain evidence="8 9">AU3182</strain>
    </source>
</reference>
<dbReference type="InterPro" id="IPR036388">
    <property type="entry name" value="WH-like_DNA-bd_sf"/>
</dbReference>
<dbReference type="PROSITE" id="PS50931">
    <property type="entry name" value="HTH_LYSR"/>
    <property type="match status" value="1"/>
</dbReference>
<organism evidence="8 9">
    <name type="scientific">Bordetella bronchialis</name>
    <dbReference type="NCBI Taxonomy" id="463025"/>
    <lineage>
        <taxon>Bacteria</taxon>
        <taxon>Pseudomonadati</taxon>
        <taxon>Pseudomonadota</taxon>
        <taxon>Betaproteobacteria</taxon>
        <taxon>Burkholderiales</taxon>
        <taxon>Alcaligenaceae</taxon>
        <taxon>Bordetella</taxon>
    </lineage>
</organism>
<gene>
    <name evidence="8" type="ORF">BAU06_14175</name>
</gene>
<feature type="domain" description="HTH lysR-type" evidence="7">
    <location>
        <begin position="1"/>
        <end position="58"/>
    </location>
</feature>
<dbReference type="EMBL" id="CP016170">
    <property type="protein sequence ID" value="ANN67290.1"/>
    <property type="molecule type" value="Genomic_DNA"/>
</dbReference>
<evidence type="ECO:0000256" key="6">
    <source>
        <dbReference type="SAM" id="MobiDB-lite"/>
    </source>
</evidence>
<dbReference type="InterPro" id="IPR005119">
    <property type="entry name" value="LysR_subst-bd"/>
</dbReference>
<keyword evidence="9" id="KW-1185">Reference proteome</keyword>
<dbReference type="Pfam" id="PF00126">
    <property type="entry name" value="HTH_1"/>
    <property type="match status" value="1"/>
</dbReference>
<evidence type="ECO:0000313" key="8">
    <source>
        <dbReference type="EMBL" id="ANN67290.1"/>
    </source>
</evidence>
<dbReference type="InterPro" id="IPR036390">
    <property type="entry name" value="WH_DNA-bd_sf"/>
</dbReference>
<evidence type="ECO:0000256" key="3">
    <source>
        <dbReference type="ARBA" id="ARBA00023125"/>
    </source>
</evidence>
<keyword evidence="4" id="KW-0010">Activator</keyword>
<name>A0ABN4R1Y6_9BORD</name>
<evidence type="ECO:0000256" key="2">
    <source>
        <dbReference type="ARBA" id="ARBA00023015"/>
    </source>
</evidence>
<dbReference type="PRINTS" id="PR00039">
    <property type="entry name" value="HTHLYSR"/>
</dbReference>
<dbReference type="SUPFAM" id="SSF46785">
    <property type="entry name" value="Winged helix' DNA-binding domain"/>
    <property type="match status" value="1"/>
</dbReference>
<proteinExistence type="inferred from homology"/>
<comment type="similarity">
    <text evidence="1">Belongs to the LysR transcriptional regulatory family.</text>
</comment>
<dbReference type="Pfam" id="PF03466">
    <property type="entry name" value="LysR_substrate"/>
    <property type="match status" value="1"/>
</dbReference>
<dbReference type="Proteomes" id="UP000091897">
    <property type="component" value="Chromosome"/>
</dbReference>
<dbReference type="Gene3D" id="3.40.190.290">
    <property type="match status" value="1"/>
</dbReference>
<evidence type="ECO:0000256" key="4">
    <source>
        <dbReference type="ARBA" id="ARBA00023159"/>
    </source>
</evidence>
<dbReference type="InterPro" id="IPR000847">
    <property type="entry name" value="LysR_HTH_N"/>
</dbReference>